<dbReference type="Proteomes" id="UP000283509">
    <property type="component" value="Unassembled WGS sequence"/>
</dbReference>
<dbReference type="Gene3D" id="2.60.40.60">
    <property type="entry name" value="Cadherins"/>
    <property type="match status" value="4"/>
</dbReference>
<dbReference type="GO" id="GO:0005912">
    <property type="term" value="C:adherens junction"/>
    <property type="evidence" value="ECO:0007669"/>
    <property type="project" value="TreeGrafter"/>
</dbReference>
<name>A0A3R7LY18_PENVA</name>
<dbReference type="PROSITE" id="PS00232">
    <property type="entry name" value="CADHERIN_1"/>
    <property type="match status" value="1"/>
</dbReference>
<feature type="domain" description="Cadherin" evidence="7">
    <location>
        <begin position="159"/>
        <end position="271"/>
    </location>
</feature>
<dbReference type="GO" id="GO:0008013">
    <property type="term" value="F:beta-catenin binding"/>
    <property type="evidence" value="ECO:0007669"/>
    <property type="project" value="TreeGrafter"/>
</dbReference>
<dbReference type="PROSITE" id="PS50268">
    <property type="entry name" value="CADHERIN_2"/>
    <property type="match status" value="3"/>
</dbReference>
<dbReference type="InterPro" id="IPR039808">
    <property type="entry name" value="Cadherin"/>
</dbReference>
<protein>
    <submittedName>
        <fullName evidence="8">Le-cadherin</fullName>
    </submittedName>
</protein>
<dbReference type="SMART" id="SM00112">
    <property type="entry name" value="CA"/>
    <property type="match status" value="3"/>
</dbReference>
<evidence type="ECO:0000256" key="3">
    <source>
        <dbReference type="ARBA" id="ARBA00022837"/>
    </source>
</evidence>
<comment type="subcellular location">
    <subcellularLocation>
        <location evidence="1">Membrane</location>
    </subcellularLocation>
</comment>
<dbReference type="PRINTS" id="PR00205">
    <property type="entry name" value="CADHERIN"/>
</dbReference>
<dbReference type="GO" id="GO:0005509">
    <property type="term" value="F:calcium ion binding"/>
    <property type="evidence" value="ECO:0007669"/>
    <property type="project" value="UniProtKB-UniRule"/>
</dbReference>
<dbReference type="GO" id="GO:0016477">
    <property type="term" value="P:cell migration"/>
    <property type="evidence" value="ECO:0007669"/>
    <property type="project" value="TreeGrafter"/>
</dbReference>
<dbReference type="GO" id="GO:0000902">
    <property type="term" value="P:cell morphogenesis"/>
    <property type="evidence" value="ECO:0007669"/>
    <property type="project" value="TreeGrafter"/>
</dbReference>
<gene>
    <name evidence="8" type="ORF">C7M84_015768</name>
</gene>
<feature type="domain" description="Cadherin" evidence="7">
    <location>
        <begin position="282"/>
        <end position="369"/>
    </location>
</feature>
<dbReference type="GO" id="GO:0045296">
    <property type="term" value="F:cadherin binding"/>
    <property type="evidence" value="ECO:0007669"/>
    <property type="project" value="TreeGrafter"/>
</dbReference>
<dbReference type="PANTHER" id="PTHR24027:SF438">
    <property type="entry name" value="CADHERIN 23"/>
    <property type="match status" value="1"/>
</dbReference>
<accession>A0A3R7LY18</accession>
<keyword evidence="2" id="KW-0677">Repeat</keyword>
<dbReference type="OrthoDB" id="6252479at2759"/>
<dbReference type="GO" id="GO:0007043">
    <property type="term" value="P:cell-cell junction assembly"/>
    <property type="evidence" value="ECO:0007669"/>
    <property type="project" value="TreeGrafter"/>
</dbReference>
<evidence type="ECO:0000256" key="5">
    <source>
        <dbReference type="PROSITE-ProRule" id="PRU00043"/>
    </source>
</evidence>
<organism evidence="8 9">
    <name type="scientific">Penaeus vannamei</name>
    <name type="common">Whiteleg shrimp</name>
    <name type="synonym">Litopenaeus vannamei</name>
    <dbReference type="NCBI Taxonomy" id="6689"/>
    <lineage>
        <taxon>Eukaryota</taxon>
        <taxon>Metazoa</taxon>
        <taxon>Ecdysozoa</taxon>
        <taxon>Arthropoda</taxon>
        <taxon>Crustacea</taxon>
        <taxon>Multicrustacea</taxon>
        <taxon>Malacostraca</taxon>
        <taxon>Eumalacostraca</taxon>
        <taxon>Eucarida</taxon>
        <taxon>Decapoda</taxon>
        <taxon>Dendrobranchiata</taxon>
        <taxon>Penaeoidea</taxon>
        <taxon>Penaeidae</taxon>
        <taxon>Penaeus</taxon>
    </lineage>
</organism>
<dbReference type="GO" id="GO:0007156">
    <property type="term" value="P:homophilic cell adhesion via plasma membrane adhesion molecules"/>
    <property type="evidence" value="ECO:0007669"/>
    <property type="project" value="InterPro"/>
</dbReference>
<dbReference type="SUPFAM" id="SSF49313">
    <property type="entry name" value="Cadherin-like"/>
    <property type="match status" value="4"/>
</dbReference>
<feature type="domain" description="Cadherin" evidence="7">
    <location>
        <begin position="55"/>
        <end position="158"/>
    </location>
</feature>
<sequence length="570" mass="63754">MFPIFSAIKSSAQHQYYDYPADQHQSAHYKRKEHHRIRHHLSRRHLNYRQQLRFSQTLYTQTVPENIPLHTSILKVQASDPGADGDGVIKYHVSDTDNFKVDEEGVLYNIRPLDYERTSGQYRVQISAESQGAKQWGRRKVVTTALIYVTDASEPPYFDSSHYYYYIPEFAAPGTFVGKVIARDDDKDFDSYSLDGVEPPNMFAIDTLQGLISVGQTPLGKQWVYLFQARATDYQGHVTSVPVTVYIIASNPSYARLTSESKEENRHKPVFPECTAYDQIHVKENMTAGSPVVLVLAKDDDVGKNGIVSYSLINDFGSFRLHLLEPAGDKGDKDFLLTVIARDGAIEALQDSCSFKVIVEDVNDNAPVFDQLRTTRPSPDHRSGTTVCGSRPRPRPEKNAHVTYSLKASHPHDLDYFSIDSSSGIMTLRKPLDDSMATAKPSSSAAGRGPRTTCALLHSADHHHRSVFGRAAPHHRQPEPATPDHTREHDGEHTRCHRLSNLADSPNVYFTLINGNSRDTNSDGTFALRRLPDSSSACVDSSGVSIFVATRNLDYETVESYNLLLQVVVS</sequence>
<dbReference type="GO" id="GO:0016339">
    <property type="term" value="P:calcium-dependent cell-cell adhesion via plasma membrane cell adhesion molecules"/>
    <property type="evidence" value="ECO:0007669"/>
    <property type="project" value="TreeGrafter"/>
</dbReference>
<keyword evidence="4" id="KW-0472">Membrane</keyword>
<evidence type="ECO:0000256" key="2">
    <source>
        <dbReference type="ARBA" id="ARBA00022737"/>
    </source>
</evidence>
<feature type="region of interest" description="Disordered" evidence="6">
    <location>
        <begin position="370"/>
        <end position="398"/>
    </location>
</feature>
<dbReference type="InterPro" id="IPR020894">
    <property type="entry name" value="Cadherin_CS"/>
</dbReference>
<dbReference type="EMBL" id="QCYY01002972">
    <property type="protein sequence ID" value="ROT66229.1"/>
    <property type="molecule type" value="Genomic_DNA"/>
</dbReference>
<dbReference type="AlphaFoldDB" id="A0A3R7LY18"/>
<evidence type="ECO:0000313" key="9">
    <source>
        <dbReference type="Proteomes" id="UP000283509"/>
    </source>
</evidence>
<keyword evidence="3 5" id="KW-0106">Calcium</keyword>
<dbReference type="InterPro" id="IPR002126">
    <property type="entry name" value="Cadherin-like_dom"/>
</dbReference>
<feature type="region of interest" description="Disordered" evidence="6">
    <location>
        <begin position="470"/>
        <end position="498"/>
    </location>
</feature>
<evidence type="ECO:0000313" key="8">
    <source>
        <dbReference type="EMBL" id="ROT66229.1"/>
    </source>
</evidence>
<dbReference type="Pfam" id="PF00028">
    <property type="entry name" value="Cadherin"/>
    <property type="match status" value="1"/>
</dbReference>
<comment type="caution">
    <text evidence="8">The sequence shown here is derived from an EMBL/GenBank/DDBJ whole genome shotgun (WGS) entry which is preliminary data.</text>
</comment>
<evidence type="ECO:0000259" key="7">
    <source>
        <dbReference type="PROSITE" id="PS50268"/>
    </source>
</evidence>
<dbReference type="GO" id="GO:0034332">
    <property type="term" value="P:adherens junction organization"/>
    <property type="evidence" value="ECO:0007669"/>
    <property type="project" value="TreeGrafter"/>
</dbReference>
<feature type="compositionally biased region" description="Basic and acidic residues" evidence="6">
    <location>
        <begin position="476"/>
        <end position="494"/>
    </location>
</feature>
<dbReference type="PANTHER" id="PTHR24027">
    <property type="entry name" value="CADHERIN-23"/>
    <property type="match status" value="1"/>
</dbReference>
<reference evidence="8 9" key="2">
    <citation type="submission" date="2019-01" db="EMBL/GenBank/DDBJ databases">
        <title>The decoding of complex shrimp genome reveals the adaptation for benthos swimmer, frequently molting mechanism and breeding impact on genome.</title>
        <authorList>
            <person name="Sun Y."/>
            <person name="Gao Y."/>
            <person name="Yu Y."/>
        </authorList>
    </citation>
    <scope>NUCLEOTIDE SEQUENCE [LARGE SCALE GENOMIC DNA]</scope>
    <source>
        <tissue evidence="8">Muscle</tissue>
    </source>
</reference>
<evidence type="ECO:0000256" key="1">
    <source>
        <dbReference type="ARBA" id="ARBA00004370"/>
    </source>
</evidence>
<keyword evidence="9" id="KW-1185">Reference proteome</keyword>
<dbReference type="CDD" id="cd11304">
    <property type="entry name" value="Cadherin_repeat"/>
    <property type="match status" value="4"/>
</dbReference>
<dbReference type="GO" id="GO:0016342">
    <property type="term" value="C:catenin complex"/>
    <property type="evidence" value="ECO:0007669"/>
    <property type="project" value="TreeGrafter"/>
</dbReference>
<proteinExistence type="predicted"/>
<reference evidence="8 9" key="1">
    <citation type="submission" date="2018-04" db="EMBL/GenBank/DDBJ databases">
        <authorList>
            <person name="Zhang X."/>
            <person name="Yuan J."/>
            <person name="Li F."/>
            <person name="Xiang J."/>
        </authorList>
    </citation>
    <scope>NUCLEOTIDE SEQUENCE [LARGE SCALE GENOMIC DNA]</scope>
    <source>
        <tissue evidence="8">Muscle</tissue>
    </source>
</reference>
<dbReference type="InterPro" id="IPR015919">
    <property type="entry name" value="Cadherin-like_sf"/>
</dbReference>
<evidence type="ECO:0000256" key="6">
    <source>
        <dbReference type="SAM" id="MobiDB-lite"/>
    </source>
</evidence>
<dbReference type="GO" id="GO:0044331">
    <property type="term" value="P:cell-cell adhesion mediated by cadherin"/>
    <property type="evidence" value="ECO:0007669"/>
    <property type="project" value="TreeGrafter"/>
</dbReference>
<evidence type="ECO:0000256" key="4">
    <source>
        <dbReference type="ARBA" id="ARBA00023136"/>
    </source>
</evidence>